<keyword evidence="8" id="KW-1185">Reference proteome</keyword>
<feature type="domain" description="FAD dependent oxidoreductase" evidence="6">
    <location>
        <begin position="5"/>
        <end position="373"/>
    </location>
</feature>
<evidence type="ECO:0000256" key="2">
    <source>
        <dbReference type="ARBA" id="ARBA00022977"/>
    </source>
</evidence>
<evidence type="ECO:0000259" key="6">
    <source>
        <dbReference type="Pfam" id="PF01266"/>
    </source>
</evidence>
<accession>A0ABZ3FP96</accession>
<dbReference type="Pfam" id="PF01266">
    <property type="entry name" value="DAO"/>
    <property type="match status" value="1"/>
</dbReference>
<dbReference type="PANTHER" id="PTHR13847">
    <property type="entry name" value="SARCOSINE DEHYDROGENASE-RELATED"/>
    <property type="match status" value="1"/>
</dbReference>
<dbReference type="InterPro" id="IPR012727">
    <property type="entry name" value="Gly_oxidase_ThiO"/>
</dbReference>
<dbReference type="NCBIfam" id="TIGR02352">
    <property type="entry name" value="thiamin_ThiO"/>
    <property type="match status" value="1"/>
</dbReference>
<evidence type="ECO:0000256" key="3">
    <source>
        <dbReference type="ARBA" id="ARBA00023002"/>
    </source>
</evidence>
<dbReference type="Gene3D" id="3.30.9.10">
    <property type="entry name" value="D-Amino Acid Oxidase, subunit A, domain 2"/>
    <property type="match status" value="1"/>
</dbReference>
<dbReference type="SUPFAM" id="SSF54373">
    <property type="entry name" value="FAD-linked reductases, C-terminal domain"/>
    <property type="match status" value="1"/>
</dbReference>
<dbReference type="EC" id="1.4.3.19" evidence="5"/>
<organism evidence="7 8">
    <name type="scientific">Ammonicoccus fulvus</name>
    <dbReference type="NCBI Taxonomy" id="3138240"/>
    <lineage>
        <taxon>Bacteria</taxon>
        <taxon>Bacillati</taxon>
        <taxon>Actinomycetota</taxon>
        <taxon>Actinomycetes</taxon>
        <taxon>Propionibacteriales</taxon>
        <taxon>Propionibacteriaceae</taxon>
        <taxon>Ammonicoccus</taxon>
    </lineage>
</organism>
<gene>
    <name evidence="7" type="primary">thiO</name>
    <name evidence="7" type="ORF">AADG42_11385</name>
</gene>
<protein>
    <recommendedName>
        <fullName evidence="5">glycine oxidase</fullName>
        <ecNumber evidence="5">1.4.3.19</ecNumber>
    </recommendedName>
</protein>
<comment type="pathway">
    <text evidence="1">Cofactor biosynthesis; thiamine diphosphate biosynthesis.</text>
</comment>
<proteinExistence type="predicted"/>
<dbReference type="InterPro" id="IPR036188">
    <property type="entry name" value="FAD/NAD-bd_sf"/>
</dbReference>
<dbReference type="RefSeq" id="WP_425309341.1">
    <property type="nucleotide sequence ID" value="NZ_CP154795.1"/>
</dbReference>
<name>A0ABZ3FP96_9ACTN</name>
<dbReference type="InterPro" id="IPR006076">
    <property type="entry name" value="FAD-dep_OxRdtase"/>
</dbReference>
<keyword evidence="2" id="KW-0784">Thiamine biosynthesis</keyword>
<evidence type="ECO:0000256" key="4">
    <source>
        <dbReference type="ARBA" id="ARBA00049872"/>
    </source>
</evidence>
<dbReference type="PANTHER" id="PTHR13847:SF289">
    <property type="entry name" value="GLYCINE OXIDASE"/>
    <property type="match status" value="1"/>
</dbReference>
<dbReference type="SUPFAM" id="SSF51905">
    <property type="entry name" value="FAD/NAD(P)-binding domain"/>
    <property type="match status" value="1"/>
</dbReference>
<dbReference type="EMBL" id="CP154795">
    <property type="protein sequence ID" value="XAN07882.1"/>
    <property type="molecule type" value="Genomic_DNA"/>
</dbReference>
<evidence type="ECO:0000313" key="8">
    <source>
        <dbReference type="Proteomes" id="UP001442841"/>
    </source>
</evidence>
<evidence type="ECO:0000313" key="7">
    <source>
        <dbReference type="EMBL" id="XAN07882.1"/>
    </source>
</evidence>
<reference evidence="7 8" key="1">
    <citation type="submission" date="2024-04" db="EMBL/GenBank/DDBJ databases">
        <title>Isolation of an actinomycete strain from pig manure.</title>
        <authorList>
            <person name="Gong T."/>
            <person name="Yu Z."/>
            <person name="An M."/>
            <person name="Wei C."/>
            <person name="Yang W."/>
            <person name="Liu L."/>
        </authorList>
    </citation>
    <scope>NUCLEOTIDE SEQUENCE [LARGE SCALE GENOMIC DNA]</scope>
    <source>
        <strain evidence="7 8">ZF39</strain>
    </source>
</reference>
<dbReference type="Proteomes" id="UP001442841">
    <property type="component" value="Chromosome"/>
</dbReference>
<dbReference type="Gene3D" id="3.50.50.60">
    <property type="entry name" value="FAD/NAD(P)-binding domain"/>
    <property type="match status" value="1"/>
</dbReference>
<sequence>MSPERVIVVGAGIVGLAAAFELRRRGVRVAVIDPEPGSGATHAAAGMLAPVSEVQYGQEALLPLMVAAAGEYGPFLTDVAAATDLPTGYRREPTLVVAVDPADARTLADLTDHQVEAGLTLNRLTTREARRLEPGLSPRLSAAVEIAGDHQVDPRQLALALIDALTQNQPLGMPGGHDAGPAQFVPHEATGLLTRDGRVAGVRLDTGTQLEADAVVLANGTGAAHLEGLPDGLDLRLRPVHGDILRLAVPDHLLAPGEAHLLTRTVRGLVGGRPVYLVPREDRTLVLGATSREDGVAGVRVDGVHQLLHDARALVPAIGECEIREMTARARPGTPDDLPYLGATGLPGLFVSTGHFRHGVLLAPLAARLLAELITHEQDPARDHSLDHDHLAATDPLRHSGGPNEGQTR</sequence>
<dbReference type="GO" id="GO:0043799">
    <property type="term" value="F:glycine oxidase activity"/>
    <property type="evidence" value="ECO:0007669"/>
    <property type="project" value="UniProtKB-EC"/>
</dbReference>
<evidence type="ECO:0000256" key="5">
    <source>
        <dbReference type="ARBA" id="ARBA00050018"/>
    </source>
</evidence>
<comment type="catalytic activity">
    <reaction evidence="4">
        <text>glycine + O2 + H2O = glyoxylate + H2O2 + NH4(+)</text>
        <dbReference type="Rhea" id="RHEA:11532"/>
        <dbReference type="ChEBI" id="CHEBI:15377"/>
        <dbReference type="ChEBI" id="CHEBI:15379"/>
        <dbReference type="ChEBI" id="CHEBI:16240"/>
        <dbReference type="ChEBI" id="CHEBI:28938"/>
        <dbReference type="ChEBI" id="CHEBI:36655"/>
        <dbReference type="ChEBI" id="CHEBI:57305"/>
        <dbReference type="EC" id="1.4.3.19"/>
    </reaction>
</comment>
<evidence type="ECO:0000256" key="1">
    <source>
        <dbReference type="ARBA" id="ARBA00004948"/>
    </source>
</evidence>
<keyword evidence="3 7" id="KW-0560">Oxidoreductase</keyword>